<dbReference type="Proteomes" id="UP000500953">
    <property type="component" value="Chromosome"/>
</dbReference>
<dbReference type="Pfam" id="PF13537">
    <property type="entry name" value="GATase_7"/>
    <property type="match status" value="1"/>
</dbReference>
<evidence type="ECO:0000313" key="14">
    <source>
        <dbReference type="Proteomes" id="UP000500953"/>
    </source>
</evidence>
<dbReference type="EMBL" id="CP046173">
    <property type="protein sequence ID" value="QIS22134.1"/>
    <property type="molecule type" value="Genomic_DNA"/>
</dbReference>
<feature type="binding site" evidence="10">
    <location>
        <position position="261"/>
    </location>
    <ligand>
        <name>ATP</name>
        <dbReference type="ChEBI" id="CHEBI:30616"/>
    </ligand>
</feature>
<dbReference type="GO" id="GO:0004066">
    <property type="term" value="F:asparagine synthase (glutamine-hydrolyzing) activity"/>
    <property type="evidence" value="ECO:0007669"/>
    <property type="project" value="UniProtKB-EC"/>
</dbReference>
<dbReference type="PANTHER" id="PTHR43284:SF1">
    <property type="entry name" value="ASPARAGINE SYNTHETASE"/>
    <property type="match status" value="1"/>
</dbReference>
<evidence type="ECO:0000256" key="8">
    <source>
        <dbReference type="ARBA" id="ARBA00048741"/>
    </source>
</evidence>
<feature type="binding site" evidence="10">
    <location>
        <begin position="377"/>
        <end position="378"/>
    </location>
    <ligand>
        <name>ATP</name>
        <dbReference type="ChEBI" id="CHEBI:30616"/>
    </ligand>
</feature>
<dbReference type="InterPro" id="IPR051786">
    <property type="entry name" value="ASN_synthetase/amidase"/>
</dbReference>
<keyword evidence="4 10" id="KW-0547">Nucleotide-binding</keyword>
<keyword evidence="6 9" id="KW-0061">Asparagine biosynthesis</keyword>
<dbReference type="CDD" id="cd01991">
    <property type="entry name" value="Asn_synthase_B_C"/>
    <property type="match status" value="1"/>
</dbReference>
<dbReference type="PROSITE" id="PS51278">
    <property type="entry name" value="GATASE_TYPE_2"/>
    <property type="match status" value="1"/>
</dbReference>
<proteinExistence type="inferred from homology"/>
<name>A0A6G9Z9J4_9NOCA</name>
<feature type="domain" description="Glutamine amidotransferase type-2" evidence="12">
    <location>
        <begin position="2"/>
        <end position="214"/>
    </location>
</feature>
<dbReference type="GO" id="GO:0005524">
    <property type="term" value="F:ATP binding"/>
    <property type="evidence" value="ECO:0007669"/>
    <property type="project" value="UniProtKB-KW"/>
</dbReference>
<dbReference type="CDD" id="cd00712">
    <property type="entry name" value="AsnB"/>
    <property type="match status" value="1"/>
</dbReference>
<evidence type="ECO:0000256" key="1">
    <source>
        <dbReference type="ARBA" id="ARBA00005187"/>
    </source>
</evidence>
<accession>A0A6G9Z9J4</accession>
<feature type="active site" description="For GATase activity" evidence="9">
    <location>
        <position position="2"/>
    </location>
</feature>
<dbReference type="InterPro" id="IPR033738">
    <property type="entry name" value="AsnB_N"/>
</dbReference>
<comment type="catalytic activity">
    <reaction evidence="8">
        <text>L-aspartate + L-glutamine + ATP + H2O = L-asparagine + L-glutamate + AMP + diphosphate + H(+)</text>
        <dbReference type="Rhea" id="RHEA:12228"/>
        <dbReference type="ChEBI" id="CHEBI:15377"/>
        <dbReference type="ChEBI" id="CHEBI:15378"/>
        <dbReference type="ChEBI" id="CHEBI:29985"/>
        <dbReference type="ChEBI" id="CHEBI:29991"/>
        <dbReference type="ChEBI" id="CHEBI:30616"/>
        <dbReference type="ChEBI" id="CHEBI:33019"/>
        <dbReference type="ChEBI" id="CHEBI:58048"/>
        <dbReference type="ChEBI" id="CHEBI:58359"/>
        <dbReference type="ChEBI" id="CHEBI:456215"/>
        <dbReference type="EC" id="6.3.5.4"/>
    </reaction>
</comment>
<evidence type="ECO:0000313" key="13">
    <source>
        <dbReference type="EMBL" id="QIS22134.1"/>
    </source>
</evidence>
<organism evidence="13 14">
    <name type="scientific">Nocardia terpenica</name>
    <dbReference type="NCBI Taxonomy" id="455432"/>
    <lineage>
        <taxon>Bacteria</taxon>
        <taxon>Bacillati</taxon>
        <taxon>Actinomycetota</taxon>
        <taxon>Actinomycetes</taxon>
        <taxon>Mycobacteriales</taxon>
        <taxon>Nocardiaceae</taxon>
        <taxon>Nocardia</taxon>
    </lineage>
</organism>
<protein>
    <recommendedName>
        <fullName evidence="3">asparagine synthase (glutamine-hydrolyzing)</fullName>
        <ecNumber evidence="3">6.3.5.4</ecNumber>
    </recommendedName>
</protein>
<dbReference type="InterPro" id="IPR017932">
    <property type="entry name" value="GATase_2_dom"/>
</dbReference>
<reference evidence="13 14" key="1">
    <citation type="journal article" date="2019" name="ACS Chem. Biol.">
        <title>Identification and Mobilization of a Cryptic Antibiotic Biosynthesis Gene Locus from a Human-Pathogenic Nocardia Isolate.</title>
        <authorList>
            <person name="Herisse M."/>
            <person name="Ishida K."/>
            <person name="Porter J.L."/>
            <person name="Howden B."/>
            <person name="Hertweck C."/>
            <person name="Stinear T.P."/>
            <person name="Pidot S.J."/>
        </authorList>
    </citation>
    <scope>NUCLEOTIDE SEQUENCE [LARGE SCALE GENOMIC DNA]</scope>
    <source>
        <strain evidence="13 14">AUSMDU00012715</strain>
    </source>
</reference>
<keyword evidence="13" id="KW-0436">Ligase</keyword>
<evidence type="ECO:0000256" key="7">
    <source>
        <dbReference type="ARBA" id="ARBA00022962"/>
    </source>
</evidence>
<evidence type="ECO:0000256" key="11">
    <source>
        <dbReference type="PIRSR" id="PIRSR001589-3"/>
    </source>
</evidence>
<feature type="site" description="Important for beta-aspartyl-AMP intermediate formation" evidence="11">
    <location>
        <position position="379"/>
    </location>
</feature>
<keyword evidence="9" id="KW-0028">Amino-acid biosynthesis</keyword>
<dbReference type="Pfam" id="PF00733">
    <property type="entry name" value="Asn_synthase"/>
    <property type="match status" value="1"/>
</dbReference>
<gene>
    <name evidence="13" type="primary">asnB</name>
    <name evidence="13" type="ORF">F6W96_31105</name>
</gene>
<feature type="binding site" evidence="10">
    <location>
        <position position="291"/>
    </location>
    <ligand>
        <name>ATP</name>
        <dbReference type="ChEBI" id="CHEBI:30616"/>
    </ligand>
</feature>
<dbReference type="GO" id="GO:0006529">
    <property type="term" value="P:asparagine biosynthetic process"/>
    <property type="evidence" value="ECO:0007669"/>
    <property type="project" value="UniProtKB-KW"/>
</dbReference>
<dbReference type="InterPro" id="IPR029055">
    <property type="entry name" value="Ntn_hydrolases_N"/>
</dbReference>
<dbReference type="GO" id="GO:0005829">
    <property type="term" value="C:cytosol"/>
    <property type="evidence" value="ECO:0007669"/>
    <property type="project" value="TreeGrafter"/>
</dbReference>
<evidence type="ECO:0000256" key="2">
    <source>
        <dbReference type="ARBA" id="ARBA00005752"/>
    </source>
</evidence>
<dbReference type="EC" id="6.3.5.4" evidence="3"/>
<dbReference type="RefSeq" id="WP_167489564.1">
    <property type="nucleotide sequence ID" value="NZ_CP046173.1"/>
</dbReference>
<evidence type="ECO:0000256" key="6">
    <source>
        <dbReference type="ARBA" id="ARBA00022888"/>
    </source>
</evidence>
<comment type="similarity">
    <text evidence="2">Belongs to the asparagine synthetase family.</text>
</comment>
<dbReference type="Gene3D" id="3.40.50.620">
    <property type="entry name" value="HUPs"/>
    <property type="match status" value="1"/>
</dbReference>
<sequence length="614" mass="69366">MCGITGWVSFHRDLTSHRDILDAMTRTQEYRGPDAGGVWLSQHAGLGHRRLAVIDIEGGKQPMIVETPHGSVAMTYSGEIYNYVELRGELRRRGHKFRTSSDTEVVLQAYLEWGEGLVEHLNGMYAFAIWDDRIERLVLVRDRMGIKPLYRYPTEDGILFGSEPKAILANPLVEPIVNTDGLRELFSFSKTPGHAIWAGMLEVLPGTVVTVDRSGTKETVYWRLGAVEHSDDIDTTVHRVRALLDDTLERQLVADVPRCVLLSGGLDSSAITALSAPKLAERNEKLRSFAVDFIGQTENFKADEFHQSPDSPFVHDVARHVGTEHRDILLDPGMLSDPEVRRAVVEARDRPFGFGDMDNSLYLLFKAIREHSTVALSGEAADEIFGGYIWFHHPGLQMADTFPWVAAVRADPSAHPTALFSPELASSKLDLLGYVHDCYTDALAEVPMFGDADGHERRMRQSCYLHLTRFMRLLLDRKDRLSMAAGLEVRVPFCDHRIVEYVFNTSWAAKTFDGREKSLLRAAVRDVIPRSVAERPKAMFPSTQNREYMIDLQNQVEDLFSAGHQSLEFFDRTAVREVVGCAPERIRMDQRMAVERLLELAVWLDSYRPTLKIS</sequence>
<comment type="pathway">
    <text evidence="1">Amino-acid biosynthesis; L-asparagine biosynthesis; L-asparagine from L-aspartate (L-Gln route): step 1/1.</text>
</comment>
<feature type="binding site" evidence="10">
    <location>
        <position position="102"/>
    </location>
    <ligand>
        <name>L-glutamine</name>
        <dbReference type="ChEBI" id="CHEBI:58359"/>
    </ligand>
</feature>
<evidence type="ECO:0000256" key="5">
    <source>
        <dbReference type="ARBA" id="ARBA00022840"/>
    </source>
</evidence>
<dbReference type="SUPFAM" id="SSF56235">
    <property type="entry name" value="N-terminal nucleophile aminohydrolases (Ntn hydrolases)"/>
    <property type="match status" value="1"/>
</dbReference>
<dbReference type="InterPro" id="IPR001962">
    <property type="entry name" value="Asn_synthase"/>
</dbReference>
<dbReference type="AlphaFoldDB" id="A0A6G9Z9J4"/>
<dbReference type="InterPro" id="IPR014729">
    <property type="entry name" value="Rossmann-like_a/b/a_fold"/>
</dbReference>
<dbReference type="PANTHER" id="PTHR43284">
    <property type="entry name" value="ASPARAGINE SYNTHETASE (GLUTAMINE-HYDROLYZING)"/>
    <property type="match status" value="1"/>
</dbReference>
<evidence type="ECO:0000256" key="3">
    <source>
        <dbReference type="ARBA" id="ARBA00012737"/>
    </source>
</evidence>
<keyword evidence="5 10" id="KW-0067">ATP-binding</keyword>
<evidence type="ECO:0000256" key="4">
    <source>
        <dbReference type="ARBA" id="ARBA00022741"/>
    </source>
</evidence>
<dbReference type="InterPro" id="IPR006426">
    <property type="entry name" value="Asn_synth_AEB"/>
</dbReference>
<dbReference type="NCBIfam" id="TIGR01536">
    <property type="entry name" value="asn_synth_AEB"/>
    <property type="match status" value="1"/>
</dbReference>
<evidence type="ECO:0000256" key="9">
    <source>
        <dbReference type="PIRSR" id="PIRSR001589-1"/>
    </source>
</evidence>
<evidence type="ECO:0000259" key="12">
    <source>
        <dbReference type="PROSITE" id="PS51278"/>
    </source>
</evidence>
<dbReference type="SUPFAM" id="SSF52402">
    <property type="entry name" value="Adenine nucleotide alpha hydrolases-like"/>
    <property type="match status" value="1"/>
</dbReference>
<dbReference type="Gene3D" id="3.60.20.10">
    <property type="entry name" value="Glutamine Phosphoribosylpyrophosphate, subunit 1, domain 1"/>
    <property type="match status" value="1"/>
</dbReference>
<evidence type="ECO:0000256" key="10">
    <source>
        <dbReference type="PIRSR" id="PIRSR001589-2"/>
    </source>
</evidence>
<keyword evidence="7 9" id="KW-0315">Glutamine amidotransferase</keyword>
<dbReference type="PIRSF" id="PIRSF001589">
    <property type="entry name" value="Asn_synthetase_glu-h"/>
    <property type="match status" value="1"/>
</dbReference>